<reference evidence="3 4" key="1">
    <citation type="submission" date="2016-10" db="EMBL/GenBank/DDBJ databases">
        <authorList>
            <person name="de Groot N.N."/>
        </authorList>
    </citation>
    <scope>NUCLEOTIDE SEQUENCE [LARGE SCALE GENOMIC DNA]</scope>
    <source>
        <strain evidence="3 4">CGMCC 1.6493</strain>
    </source>
</reference>
<feature type="domain" description="Polysaccharide lyase 14" evidence="2">
    <location>
        <begin position="82"/>
        <end position="280"/>
    </location>
</feature>
<evidence type="ECO:0000259" key="2">
    <source>
        <dbReference type="Pfam" id="PF21294"/>
    </source>
</evidence>
<dbReference type="RefSeq" id="WP_089848107.1">
    <property type="nucleotide sequence ID" value="NZ_FPAQ01000008.1"/>
</dbReference>
<proteinExistence type="predicted"/>
<name>A0A1I6Z2H6_9GAMM</name>
<protein>
    <recommendedName>
        <fullName evidence="2">Polysaccharide lyase 14 domain-containing protein</fullName>
    </recommendedName>
</protein>
<dbReference type="Pfam" id="PF21294">
    <property type="entry name" value="Polysacc_lyase_14"/>
    <property type="match status" value="1"/>
</dbReference>
<evidence type="ECO:0000256" key="1">
    <source>
        <dbReference type="SAM" id="SignalP"/>
    </source>
</evidence>
<evidence type="ECO:0000313" key="4">
    <source>
        <dbReference type="Proteomes" id="UP000199594"/>
    </source>
</evidence>
<feature type="signal peptide" evidence="1">
    <location>
        <begin position="1"/>
        <end position="24"/>
    </location>
</feature>
<dbReference type="InterPro" id="IPR048958">
    <property type="entry name" value="Polysacc_lyase_14"/>
</dbReference>
<dbReference type="Gene3D" id="2.60.120.200">
    <property type="match status" value="1"/>
</dbReference>
<dbReference type="Proteomes" id="UP000199594">
    <property type="component" value="Unassembled WGS sequence"/>
</dbReference>
<gene>
    <name evidence="3" type="ORF">SAMN04487956_10884</name>
</gene>
<dbReference type="EMBL" id="FPAQ01000008">
    <property type="protein sequence ID" value="SFT56882.1"/>
    <property type="molecule type" value="Genomic_DNA"/>
</dbReference>
<feature type="chain" id="PRO_5011722914" description="Polysaccharide lyase 14 domain-containing protein" evidence="1">
    <location>
        <begin position="25"/>
        <end position="287"/>
    </location>
</feature>
<accession>A0A1I6Z2H6</accession>
<dbReference type="PANTHER" id="PTHR40124">
    <property type="match status" value="1"/>
</dbReference>
<dbReference type="AlphaFoldDB" id="A0A1I6Z2H6"/>
<evidence type="ECO:0000313" key="3">
    <source>
        <dbReference type="EMBL" id="SFT56882.1"/>
    </source>
</evidence>
<organism evidence="3 4">
    <name type="scientific">Halomonas saccharevitans</name>
    <dbReference type="NCBI Taxonomy" id="416872"/>
    <lineage>
        <taxon>Bacteria</taxon>
        <taxon>Pseudomonadati</taxon>
        <taxon>Pseudomonadota</taxon>
        <taxon>Gammaproteobacteria</taxon>
        <taxon>Oceanospirillales</taxon>
        <taxon>Halomonadaceae</taxon>
        <taxon>Halomonas</taxon>
    </lineage>
</organism>
<keyword evidence="1" id="KW-0732">Signal</keyword>
<dbReference type="PANTHER" id="PTHR40124:SF1">
    <property type="entry name" value="DISAGGREGATASE RELATED REPEAT PROTEIN"/>
    <property type="match status" value="1"/>
</dbReference>
<sequence>MRWRRGSTGLLTLALILGASPLLASSTSATPGLAPCSQRYVPVGQASPSEARDPEQALKEGFAATRLWGVDNFSVSGDAGHAEGRVLSVDYPAGTSSPSDSDHAGVRGGGGFYAAPPGLSGSERACLQYRLRFPGGFDFVKGGKLPGLYGGDAPSGGRQADGHNGFSMRFMWREAGQGELYAYVVEPQGDYGVSLGRGRWDFPTGEWLTLEQELILNAPGRSDGVARVWVNGELVFAHEELRYRETETLGIDGLMFSTFFGGTGPSWRTPRDQRVDFADFRFYRPAS</sequence>